<evidence type="ECO:0000313" key="3">
    <source>
        <dbReference type="Proteomes" id="UP000254118"/>
    </source>
</evidence>
<feature type="transmembrane region" description="Helical" evidence="1">
    <location>
        <begin position="15"/>
        <end position="35"/>
    </location>
</feature>
<evidence type="ECO:0000256" key="1">
    <source>
        <dbReference type="SAM" id="Phobius"/>
    </source>
</evidence>
<accession>A0AA46BME6</accession>
<dbReference type="EMBL" id="UFYA01000001">
    <property type="protein sequence ID" value="STD07242.1"/>
    <property type="molecule type" value="Genomic_DNA"/>
</dbReference>
<dbReference type="AlphaFoldDB" id="A0AA46BME6"/>
<dbReference type="Proteomes" id="UP000254118">
    <property type="component" value="Unassembled WGS sequence"/>
</dbReference>
<keyword evidence="1" id="KW-1133">Transmembrane helix</keyword>
<protein>
    <submittedName>
        <fullName evidence="2">Uncharacterized protein</fullName>
    </submittedName>
</protein>
<comment type="caution">
    <text evidence="2">The sequence shown here is derived from an EMBL/GenBank/DDBJ whole genome shotgun (WGS) entry which is preliminary data.</text>
</comment>
<organism evidence="2 3">
    <name type="scientific">Dermatophilus congolensis</name>
    <dbReference type="NCBI Taxonomy" id="1863"/>
    <lineage>
        <taxon>Bacteria</taxon>
        <taxon>Bacillati</taxon>
        <taxon>Actinomycetota</taxon>
        <taxon>Actinomycetes</taxon>
        <taxon>Micrococcales</taxon>
        <taxon>Dermatophilaceae</taxon>
        <taxon>Dermatophilus</taxon>
    </lineage>
</organism>
<proteinExistence type="predicted"/>
<gene>
    <name evidence="2" type="ORF">NCTC7915_00767</name>
</gene>
<sequence>MMSSSTSKEALSRAFKVPLVPVIVGVVLLAVAVGGA</sequence>
<evidence type="ECO:0000313" key="2">
    <source>
        <dbReference type="EMBL" id="STD07242.1"/>
    </source>
</evidence>
<keyword evidence="1" id="KW-0812">Transmembrane</keyword>
<keyword evidence="1" id="KW-0472">Membrane</keyword>
<reference evidence="2 3" key="1">
    <citation type="submission" date="2018-06" db="EMBL/GenBank/DDBJ databases">
        <authorList>
            <consortium name="Pathogen Informatics"/>
            <person name="Doyle S."/>
        </authorList>
    </citation>
    <scope>NUCLEOTIDE SEQUENCE [LARGE SCALE GENOMIC DNA]</scope>
    <source>
        <strain evidence="2 3">NCTC7915</strain>
    </source>
</reference>
<name>A0AA46BME6_9MICO</name>